<evidence type="ECO:0000256" key="1">
    <source>
        <dbReference type="SAM" id="MobiDB-lite"/>
    </source>
</evidence>
<keyword evidence="3" id="KW-1185">Reference proteome</keyword>
<dbReference type="Proteomes" id="UP000199341">
    <property type="component" value="Unassembled WGS sequence"/>
</dbReference>
<feature type="compositionally biased region" description="Acidic residues" evidence="1">
    <location>
        <begin position="57"/>
        <end position="72"/>
    </location>
</feature>
<evidence type="ECO:0008006" key="4">
    <source>
        <dbReference type="Google" id="ProtNLM"/>
    </source>
</evidence>
<protein>
    <recommendedName>
        <fullName evidence="4">Regulatory protein</fullName>
    </recommendedName>
</protein>
<evidence type="ECO:0000313" key="3">
    <source>
        <dbReference type="Proteomes" id="UP000199341"/>
    </source>
</evidence>
<accession>A0A1G9VAR0</accession>
<feature type="compositionally biased region" description="Basic and acidic residues" evidence="1">
    <location>
        <begin position="14"/>
        <end position="30"/>
    </location>
</feature>
<dbReference type="EMBL" id="FNIE01000001">
    <property type="protein sequence ID" value="SDM69284.1"/>
    <property type="molecule type" value="Genomic_DNA"/>
</dbReference>
<reference evidence="2 3" key="1">
    <citation type="submission" date="2016-10" db="EMBL/GenBank/DDBJ databases">
        <authorList>
            <person name="de Groot N.N."/>
        </authorList>
    </citation>
    <scope>NUCLEOTIDE SEQUENCE [LARGE SCALE GENOMIC DNA]</scope>
    <source>
        <strain evidence="2 3">CGMCC 4.2022</strain>
    </source>
</reference>
<gene>
    <name evidence="2" type="ORF">SAMN05216259_101202</name>
</gene>
<sequence>MFNVFEQLFNPGRQHTEDEHNRLELTRDEEGSSDPSRGPIDLDSGAVVVRAPRRDPDEEESSPQEGDEAQGG</sequence>
<dbReference type="OrthoDB" id="4870973at2"/>
<feature type="region of interest" description="Disordered" evidence="1">
    <location>
        <begin position="1"/>
        <end position="72"/>
    </location>
</feature>
<dbReference type="InterPro" id="IPR045684">
    <property type="entry name" value="DUF6191"/>
</dbReference>
<organism evidence="2 3">
    <name type="scientific">Actinacidiphila guanduensis</name>
    <dbReference type="NCBI Taxonomy" id="310781"/>
    <lineage>
        <taxon>Bacteria</taxon>
        <taxon>Bacillati</taxon>
        <taxon>Actinomycetota</taxon>
        <taxon>Actinomycetes</taxon>
        <taxon>Kitasatosporales</taxon>
        <taxon>Streptomycetaceae</taxon>
        <taxon>Actinacidiphila</taxon>
    </lineage>
</organism>
<dbReference type="AlphaFoldDB" id="A0A1G9VAR0"/>
<dbReference type="STRING" id="310781.SAMN05216259_101202"/>
<dbReference type="Pfam" id="PF19690">
    <property type="entry name" value="DUF6191"/>
    <property type="match status" value="1"/>
</dbReference>
<proteinExistence type="predicted"/>
<dbReference type="RefSeq" id="WP_093782294.1">
    <property type="nucleotide sequence ID" value="NZ_FNIE01000001.1"/>
</dbReference>
<evidence type="ECO:0000313" key="2">
    <source>
        <dbReference type="EMBL" id="SDM69284.1"/>
    </source>
</evidence>
<name>A0A1G9VAR0_9ACTN</name>